<name>A0A0F9RUS2_9ZZZZ</name>
<keyword evidence="1" id="KW-0812">Transmembrane</keyword>
<protein>
    <submittedName>
        <fullName evidence="2">Uncharacterized protein</fullName>
    </submittedName>
</protein>
<reference evidence="2" key="1">
    <citation type="journal article" date="2015" name="Nature">
        <title>Complex archaea that bridge the gap between prokaryotes and eukaryotes.</title>
        <authorList>
            <person name="Spang A."/>
            <person name="Saw J.H."/>
            <person name="Jorgensen S.L."/>
            <person name="Zaremba-Niedzwiedzka K."/>
            <person name="Martijn J."/>
            <person name="Lind A.E."/>
            <person name="van Eijk R."/>
            <person name="Schleper C."/>
            <person name="Guy L."/>
            <person name="Ettema T.J."/>
        </authorList>
    </citation>
    <scope>NUCLEOTIDE SEQUENCE</scope>
</reference>
<dbReference type="EMBL" id="LAZR01000960">
    <property type="protein sequence ID" value="KKN53687.1"/>
    <property type="molecule type" value="Genomic_DNA"/>
</dbReference>
<organism evidence="2">
    <name type="scientific">marine sediment metagenome</name>
    <dbReference type="NCBI Taxonomy" id="412755"/>
    <lineage>
        <taxon>unclassified sequences</taxon>
        <taxon>metagenomes</taxon>
        <taxon>ecological metagenomes</taxon>
    </lineage>
</organism>
<evidence type="ECO:0000256" key="1">
    <source>
        <dbReference type="SAM" id="Phobius"/>
    </source>
</evidence>
<dbReference type="AlphaFoldDB" id="A0A0F9RUS2"/>
<accession>A0A0F9RUS2</accession>
<comment type="caution">
    <text evidence="2">The sequence shown here is derived from an EMBL/GenBank/DDBJ whole genome shotgun (WGS) entry which is preliminary data.</text>
</comment>
<feature type="transmembrane region" description="Helical" evidence="1">
    <location>
        <begin position="29"/>
        <end position="47"/>
    </location>
</feature>
<evidence type="ECO:0000313" key="2">
    <source>
        <dbReference type="EMBL" id="KKN53687.1"/>
    </source>
</evidence>
<keyword evidence="1" id="KW-1133">Transmembrane helix</keyword>
<proteinExistence type="predicted"/>
<sequence length="87" mass="9908">MWNFAVLLISSTQLMLTTAEGSITGINSILMALFSALIMTLPIIILMDGQKGKFRKKLWDTMKNLNLNNMFVIEISLRPVENYEDLK</sequence>
<gene>
    <name evidence="2" type="ORF">LCGC14_0599900</name>
</gene>
<keyword evidence="1" id="KW-0472">Membrane</keyword>